<dbReference type="MGI" id="MGI:2443362">
    <property type="gene designation" value="Lax1"/>
</dbReference>
<dbReference type="Bgee" id="ENSMUSG00000051998">
    <property type="expression patterns" value="Expressed in mesenteric lymph node and 43 other cell types or tissues"/>
</dbReference>
<dbReference type="Antibodypedia" id="1184">
    <property type="antibodies" value="241 antibodies from 29 providers"/>
</dbReference>
<feature type="compositionally biased region" description="Polar residues" evidence="1">
    <location>
        <begin position="16"/>
        <end position="26"/>
    </location>
</feature>
<gene>
    <name evidence="2 3" type="primary">Lax1</name>
</gene>
<dbReference type="Proteomes" id="UP000000589">
    <property type="component" value="Chromosome 1"/>
</dbReference>
<keyword evidence="4" id="KW-1185">Reference proteome</keyword>
<feature type="region of interest" description="Disordered" evidence="1">
    <location>
        <begin position="1"/>
        <end position="31"/>
    </location>
</feature>
<evidence type="ECO:0000313" key="3">
    <source>
        <dbReference type="MGI" id="MGI:2443362"/>
    </source>
</evidence>
<proteinExistence type="predicted"/>
<reference evidence="2 4" key="1">
    <citation type="journal article" date="2009" name="PLoS Biol.">
        <title>Lineage-specific biology revealed by a finished genome assembly of the mouse.</title>
        <authorList>
            <consortium name="Mouse Genome Sequencing Consortium"/>
            <person name="Church D.M."/>
            <person name="Goodstadt L."/>
            <person name="Hillier L.W."/>
            <person name="Zody M.C."/>
            <person name="Goldstein S."/>
            <person name="She X."/>
            <person name="Bult C.J."/>
            <person name="Agarwala R."/>
            <person name="Cherry J.L."/>
            <person name="DiCuccio M."/>
            <person name="Hlavina W."/>
            <person name="Kapustin Y."/>
            <person name="Meric P."/>
            <person name="Maglott D."/>
            <person name="Birtle Z."/>
            <person name="Marques A.C."/>
            <person name="Graves T."/>
            <person name="Zhou S."/>
            <person name="Teague B."/>
            <person name="Potamousis K."/>
            <person name="Churas C."/>
            <person name="Place M."/>
            <person name="Herschleb J."/>
            <person name="Runnheim R."/>
            <person name="Forrest D."/>
            <person name="Amos-Landgraf J."/>
            <person name="Schwartz D.C."/>
            <person name="Cheng Z."/>
            <person name="Lindblad-Toh K."/>
            <person name="Eichler E.E."/>
            <person name="Ponting C.P."/>
        </authorList>
    </citation>
    <scope>NUCLEOTIDE SEQUENCE [LARGE SCALE GENOMIC DNA]</scope>
    <source>
        <strain evidence="2 4">C57BL/6J</strain>
    </source>
</reference>
<dbReference type="VEuPathDB" id="HostDB:ENSMUSG00000051998"/>
<evidence type="ECO:0000313" key="4">
    <source>
        <dbReference type="Proteomes" id="UP000000589"/>
    </source>
</evidence>
<organism evidence="2 4">
    <name type="scientific">Mus musculus</name>
    <name type="common">Mouse</name>
    <dbReference type="NCBI Taxonomy" id="10090"/>
    <lineage>
        <taxon>Eukaryota</taxon>
        <taxon>Metazoa</taxon>
        <taxon>Chordata</taxon>
        <taxon>Craniata</taxon>
        <taxon>Vertebrata</taxon>
        <taxon>Euteleostomi</taxon>
        <taxon>Mammalia</taxon>
        <taxon>Eutheria</taxon>
        <taxon>Euarchontoglires</taxon>
        <taxon>Glires</taxon>
        <taxon>Rodentia</taxon>
        <taxon>Myomorpha</taxon>
        <taxon>Muroidea</taxon>
        <taxon>Muridae</taxon>
        <taxon>Murinae</taxon>
        <taxon>Mus</taxon>
        <taxon>Mus</taxon>
    </lineage>
</organism>
<protein>
    <submittedName>
        <fullName evidence="2">Lymphocyte transmembrane adaptor 1</fullName>
    </submittedName>
</protein>
<dbReference type="AGR" id="MGI:2443362"/>
<evidence type="ECO:0000256" key="1">
    <source>
        <dbReference type="SAM" id="MobiDB-lite"/>
    </source>
</evidence>
<dbReference type="HOGENOM" id="CLU_3124571_0_0_1"/>
<accession>A0A087WQ47</accession>
<dbReference type="GeneTree" id="ENSGT00390000014063"/>
<evidence type="ECO:0000313" key="2">
    <source>
        <dbReference type="Ensembl" id="ENSMUSP00000140039.2"/>
    </source>
</evidence>
<reference evidence="2 4" key="2">
    <citation type="journal article" date="2011" name="PLoS Biol.">
        <title>Modernizing reference genome assemblies.</title>
        <authorList>
            <person name="Church D.M."/>
            <person name="Schneider V.A."/>
            <person name="Graves T."/>
            <person name="Auger K."/>
            <person name="Cunningham F."/>
            <person name="Bouk N."/>
            <person name="Chen H.C."/>
            <person name="Agarwala R."/>
            <person name="McLaren W.M."/>
            <person name="Ritchie G.R."/>
            <person name="Albracht D."/>
            <person name="Kremitzki M."/>
            <person name="Rock S."/>
            <person name="Kotkiewicz H."/>
            <person name="Kremitzki C."/>
            <person name="Wollam A."/>
            <person name="Trani L."/>
            <person name="Fulton L."/>
            <person name="Fulton R."/>
            <person name="Matthews L."/>
            <person name="Whitehead S."/>
            <person name="Chow W."/>
            <person name="Torrance J."/>
            <person name="Dunn M."/>
            <person name="Harden G."/>
            <person name="Threadgold G."/>
            <person name="Wood J."/>
            <person name="Collins J."/>
            <person name="Heath P."/>
            <person name="Griffiths G."/>
            <person name="Pelan S."/>
            <person name="Grafham D."/>
            <person name="Eichler E.E."/>
            <person name="Weinstock G."/>
            <person name="Mardis E.R."/>
            <person name="Wilson R.K."/>
            <person name="Howe K."/>
            <person name="Flicek P."/>
            <person name="Hubbard T."/>
        </authorList>
    </citation>
    <scope>NUCLEOTIDE SEQUENCE [LARGE SCALE GENOMIC DNA]</scope>
    <source>
        <strain evidence="2 4">C57BL/6J</strain>
    </source>
</reference>
<sequence>MYSTPAPPEVTRRNSEPSTRQGTLGSLQGPPKPMVPFRCIECPFILWSIQ</sequence>
<reference evidence="2" key="4">
    <citation type="submission" date="2025-09" db="UniProtKB">
        <authorList>
            <consortium name="Ensembl"/>
        </authorList>
    </citation>
    <scope>IDENTIFICATION</scope>
    <source>
        <strain evidence="2">C57BL/6J</strain>
    </source>
</reference>
<dbReference type="ExpressionAtlas" id="A0A087WQ47">
    <property type="expression patterns" value="baseline and differential"/>
</dbReference>
<dbReference type="AlphaFoldDB" id="A0A087WQ47"/>
<reference evidence="2" key="3">
    <citation type="submission" date="2025-08" db="UniProtKB">
        <authorList>
            <consortium name="Ensembl"/>
        </authorList>
    </citation>
    <scope>IDENTIFICATION</scope>
    <source>
        <strain evidence="2">C57BL/6J</strain>
    </source>
</reference>
<dbReference type="Ensembl" id="ENSMUST00000189524.2">
    <property type="protein sequence ID" value="ENSMUSP00000140039.2"/>
    <property type="gene ID" value="ENSMUSG00000051998.15"/>
</dbReference>
<name>A0A087WQ47_MOUSE</name>